<dbReference type="OrthoDB" id="2461at2759"/>
<evidence type="ECO:0000256" key="4">
    <source>
        <dbReference type="ARBA" id="ARBA00022490"/>
    </source>
</evidence>
<evidence type="ECO:0000256" key="8">
    <source>
        <dbReference type="ARBA" id="ARBA00023242"/>
    </source>
</evidence>
<dbReference type="InterPro" id="IPR027363">
    <property type="entry name" value="M1Pi_N"/>
</dbReference>
<feature type="non-terminal residue" evidence="11">
    <location>
        <position position="1"/>
    </location>
</feature>
<sequence length="309" mass="33030">VRGAPAIALVGCLSLAVELARGEGPQRGDAAALEDFVAQRLELLVAARPTAVNMASESQRLRDFIARKRVENPDIGEQELRESIIQHIEGLLERDLEMNRRLGELGAQYLLRGVPEGPLTLLTHCNTGTLATAGYGTALGIVRALQERGQLRRVFCTETRPQNQGGRLTALELQQDGIPATLLCDSAAAAAMALQGIQAVVVGADRVAANGDTANKVGTFALAVAAWHHQIPFLVAAPSSSCDLELPHGSLIPIEQRAPHEITHLQGLCIAPPDMEVWNPAFDVTPHKLITAIVTEKGVFTPAELRQGL</sequence>
<dbReference type="GO" id="GO:0005634">
    <property type="term" value="C:nucleus"/>
    <property type="evidence" value="ECO:0007669"/>
    <property type="project" value="UniProtKB-SubCell"/>
</dbReference>
<organism evidence="11 12">
    <name type="scientific">Rhinopomastus cyanomelas</name>
    <name type="common">Common scimitarbill</name>
    <dbReference type="NCBI Taxonomy" id="113115"/>
    <lineage>
        <taxon>Eukaryota</taxon>
        <taxon>Metazoa</taxon>
        <taxon>Chordata</taxon>
        <taxon>Craniata</taxon>
        <taxon>Vertebrata</taxon>
        <taxon>Euteleostomi</taxon>
        <taxon>Archelosauria</taxon>
        <taxon>Archosauria</taxon>
        <taxon>Dinosauria</taxon>
        <taxon>Saurischia</taxon>
        <taxon>Theropoda</taxon>
        <taxon>Coelurosauria</taxon>
        <taxon>Aves</taxon>
        <taxon>Neognathae</taxon>
        <taxon>Neoaves</taxon>
        <taxon>Telluraves</taxon>
        <taxon>Coraciimorphae</taxon>
        <taxon>Bucerotiformes</taxon>
        <taxon>Rhinopomastidae</taxon>
        <taxon>Rhinopomastus</taxon>
    </lineage>
</organism>
<feature type="signal peptide" evidence="10">
    <location>
        <begin position="1"/>
        <end position="22"/>
    </location>
</feature>
<evidence type="ECO:0000256" key="2">
    <source>
        <dbReference type="ARBA" id="ARBA00004496"/>
    </source>
</evidence>
<dbReference type="PANTHER" id="PTHR43475:SF1">
    <property type="entry name" value="METHYLTHIORIBOSE-1-PHOSPHATE ISOMERASE"/>
    <property type="match status" value="1"/>
</dbReference>
<keyword evidence="5" id="KW-0028">Amino-acid biosynthesis</keyword>
<dbReference type="NCBIfam" id="TIGR00524">
    <property type="entry name" value="eIF-2B_rel"/>
    <property type="match status" value="1"/>
</dbReference>
<dbReference type="GO" id="GO:0046523">
    <property type="term" value="F:S-methyl-5-thioribose-1-phosphate isomerase activity"/>
    <property type="evidence" value="ECO:0007669"/>
    <property type="project" value="TreeGrafter"/>
</dbReference>
<dbReference type="InterPro" id="IPR011559">
    <property type="entry name" value="Initiation_fac_2B_a/b/d"/>
</dbReference>
<dbReference type="GO" id="GO:0005737">
    <property type="term" value="C:cytoplasm"/>
    <property type="evidence" value="ECO:0007669"/>
    <property type="project" value="UniProtKB-SubCell"/>
</dbReference>
<evidence type="ECO:0000256" key="1">
    <source>
        <dbReference type="ARBA" id="ARBA00004123"/>
    </source>
</evidence>
<evidence type="ECO:0000256" key="6">
    <source>
        <dbReference type="ARBA" id="ARBA00023167"/>
    </source>
</evidence>
<dbReference type="Pfam" id="PF01008">
    <property type="entry name" value="IF-2B"/>
    <property type="match status" value="1"/>
</dbReference>
<keyword evidence="10" id="KW-0732">Signal</keyword>
<dbReference type="Gene3D" id="1.20.120.420">
    <property type="entry name" value="translation initiation factor eif-2b, domain 1"/>
    <property type="match status" value="1"/>
</dbReference>
<evidence type="ECO:0000256" key="10">
    <source>
        <dbReference type="SAM" id="SignalP"/>
    </source>
</evidence>
<keyword evidence="12" id="KW-1185">Reference proteome</keyword>
<dbReference type="InterPro" id="IPR037171">
    <property type="entry name" value="NagB/RpiA_transferase-like"/>
</dbReference>
<feature type="non-terminal residue" evidence="11">
    <location>
        <position position="309"/>
    </location>
</feature>
<dbReference type="GO" id="GO:0019509">
    <property type="term" value="P:L-methionine salvage from methylthioadenosine"/>
    <property type="evidence" value="ECO:0007669"/>
    <property type="project" value="TreeGrafter"/>
</dbReference>
<evidence type="ECO:0000256" key="9">
    <source>
        <dbReference type="RuleBase" id="RU003814"/>
    </source>
</evidence>
<dbReference type="NCBIfam" id="TIGR00512">
    <property type="entry name" value="salvage_mtnA"/>
    <property type="match status" value="1"/>
</dbReference>
<dbReference type="FunFam" id="3.40.50.10470:FF:000003">
    <property type="entry name" value="Methylthioribose-1-phosphate isomerase"/>
    <property type="match status" value="1"/>
</dbReference>
<dbReference type="InterPro" id="IPR042529">
    <property type="entry name" value="IF_2B-like_C"/>
</dbReference>
<keyword evidence="7 11" id="KW-0413">Isomerase</keyword>
<comment type="caution">
    <text evidence="11">The sequence shown here is derived from an EMBL/GenBank/DDBJ whole genome shotgun (WGS) entry which is preliminary data.</text>
</comment>
<dbReference type="InterPro" id="IPR005251">
    <property type="entry name" value="IF-M1Pi"/>
</dbReference>
<accession>A0A7L1MZL8</accession>
<evidence type="ECO:0000256" key="3">
    <source>
        <dbReference type="ARBA" id="ARBA00007251"/>
    </source>
</evidence>
<dbReference type="Gene3D" id="3.40.50.10470">
    <property type="entry name" value="Translation initiation factor eif-2b, domain 2"/>
    <property type="match status" value="1"/>
</dbReference>
<evidence type="ECO:0000256" key="7">
    <source>
        <dbReference type="ARBA" id="ARBA00023235"/>
    </source>
</evidence>
<evidence type="ECO:0000256" key="5">
    <source>
        <dbReference type="ARBA" id="ARBA00022605"/>
    </source>
</evidence>
<dbReference type="AlphaFoldDB" id="A0A7L1MZL8"/>
<feature type="chain" id="PRO_5029723577" evidence="10">
    <location>
        <begin position="23"/>
        <end position="309"/>
    </location>
</feature>
<dbReference type="EMBL" id="VXBP01001230">
    <property type="protein sequence ID" value="NXN92615.1"/>
    <property type="molecule type" value="Genomic_DNA"/>
</dbReference>
<evidence type="ECO:0000313" key="12">
    <source>
        <dbReference type="Proteomes" id="UP000565785"/>
    </source>
</evidence>
<keyword evidence="8" id="KW-0539">Nucleus</keyword>
<dbReference type="NCBIfam" id="NF004326">
    <property type="entry name" value="PRK05720.1"/>
    <property type="match status" value="1"/>
</dbReference>
<evidence type="ECO:0000313" key="11">
    <source>
        <dbReference type="EMBL" id="NXN92615.1"/>
    </source>
</evidence>
<dbReference type="PANTHER" id="PTHR43475">
    <property type="entry name" value="METHYLTHIORIBOSE-1-PHOSPHATE ISOMERASE"/>
    <property type="match status" value="1"/>
</dbReference>
<dbReference type="InterPro" id="IPR000649">
    <property type="entry name" value="IF-2B-related"/>
</dbReference>
<gene>
    <name evidence="11" type="primary">Mri1</name>
    <name evidence="11" type="ORF">RHICYA_R15293</name>
</gene>
<protein>
    <submittedName>
        <fullName evidence="11">MTNA isomerase</fullName>
    </submittedName>
</protein>
<keyword evidence="6" id="KW-0486">Methionine biosynthesis</keyword>
<proteinExistence type="inferred from homology"/>
<comment type="subcellular location">
    <subcellularLocation>
        <location evidence="2">Cytoplasm</location>
    </subcellularLocation>
    <subcellularLocation>
        <location evidence="1">Nucleus</location>
    </subcellularLocation>
</comment>
<dbReference type="FunFam" id="1.20.120.420:FF:000003">
    <property type="entry name" value="Methylthioribose-1-phosphate isomerase"/>
    <property type="match status" value="1"/>
</dbReference>
<comment type="similarity">
    <text evidence="3 9">Belongs to the eIF-2B alpha/beta/delta subunits family.</text>
</comment>
<dbReference type="SUPFAM" id="SSF100950">
    <property type="entry name" value="NagB/RpiA/CoA transferase-like"/>
    <property type="match status" value="1"/>
</dbReference>
<keyword evidence="4" id="KW-0963">Cytoplasm</keyword>
<name>A0A7L1MZL8_RHICY</name>
<reference evidence="11 12" key="1">
    <citation type="submission" date="2019-09" db="EMBL/GenBank/DDBJ databases">
        <title>Bird 10,000 Genomes (B10K) Project - Family phase.</title>
        <authorList>
            <person name="Zhang G."/>
        </authorList>
    </citation>
    <scope>NUCLEOTIDE SEQUENCE [LARGE SCALE GENOMIC DNA]</scope>
    <source>
        <strain evidence="11">B10K-DU-002-35</strain>
        <tissue evidence="11">Muscle</tissue>
    </source>
</reference>
<dbReference type="Proteomes" id="UP000565785">
    <property type="component" value="Unassembled WGS sequence"/>
</dbReference>